<dbReference type="SMART" id="SM00953">
    <property type="entry name" value="RES"/>
    <property type="match status" value="1"/>
</dbReference>
<dbReference type="Pfam" id="PF08808">
    <property type="entry name" value="RES"/>
    <property type="match status" value="1"/>
</dbReference>
<dbReference type="EMBL" id="DSPX01000151">
    <property type="protein sequence ID" value="HGG01902.1"/>
    <property type="molecule type" value="Genomic_DNA"/>
</dbReference>
<dbReference type="AlphaFoldDB" id="A0A7C3ZLJ6"/>
<evidence type="ECO:0000313" key="2">
    <source>
        <dbReference type="EMBL" id="HGG01902.1"/>
    </source>
</evidence>
<organism evidence="2">
    <name type="scientific">Planktothricoides sp. SpSt-374</name>
    <dbReference type="NCBI Taxonomy" id="2282167"/>
    <lineage>
        <taxon>Bacteria</taxon>
        <taxon>Bacillati</taxon>
        <taxon>Cyanobacteriota</taxon>
        <taxon>Cyanophyceae</taxon>
        <taxon>Oscillatoriophycideae</taxon>
        <taxon>Oscillatoriales</taxon>
        <taxon>Oscillatoriaceae</taxon>
        <taxon>Planktothricoides</taxon>
    </lineage>
</organism>
<gene>
    <name evidence="2" type="ORF">ENR15_14965</name>
</gene>
<sequence length="212" mass="22914">MSSTRLKRDNQADFTFNLDLSVLKNQELVTAISGLTTQSAQGVVFRYVHIKYQNSPLSAIGSLKAGGRYNIAGLFAALYTSDTPITALRELRVLVETAAGLIASKAPPYLLLSIEYSLGTIIDLTQSDQQNLLGTNMQELTGTWLPLVLKGQAPPTQTLGEAIYNAQNIEAIKVPSAHDPNAYNLVILPDRLSAQSIVKIYDPSGTINAQIP</sequence>
<reference evidence="2" key="1">
    <citation type="journal article" date="2020" name="mSystems">
        <title>Genome- and Community-Level Interaction Insights into Carbon Utilization and Element Cycling Functions of Hydrothermarchaeota in Hydrothermal Sediment.</title>
        <authorList>
            <person name="Zhou Z."/>
            <person name="Liu Y."/>
            <person name="Xu W."/>
            <person name="Pan J."/>
            <person name="Luo Z.H."/>
            <person name="Li M."/>
        </authorList>
    </citation>
    <scope>NUCLEOTIDE SEQUENCE [LARGE SCALE GENOMIC DNA]</scope>
    <source>
        <strain evidence="2">SpSt-374</strain>
    </source>
</reference>
<accession>A0A7C3ZLJ6</accession>
<feature type="domain" description="RES" evidence="1">
    <location>
        <begin position="56"/>
        <end position="199"/>
    </location>
</feature>
<protein>
    <submittedName>
        <fullName evidence="2">RES domain-containing protein</fullName>
    </submittedName>
</protein>
<dbReference type="InterPro" id="IPR014914">
    <property type="entry name" value="RES_dom"/>
</dbReference>
<proteinExistence type="predicted"/>
<evidence type="ECO:0000259" key="1">
    <source>
        <dbReference type="SMART" id="SM00953"/>
    </source>
</evidence>
<comment type="caution">
    <text evidence="2">The sequence shown here is derived from an EMBL/GenBank/DDBJ whole genome shotgun (WGS) entry which is preliminary data.</text>
</comment>
<name>A0A7C3ZLJ6_9CYAN</name>